<dbReference type="InterPro" id="IPR050834">
    <property type="entry name" value="Glycosyltransf_2"/>
</dbReference>
<name>A0A6G9QM25_9GAMM</name>
<evidence type="ECO:0000313" key="2">
    <source>
        <dbReference type="EMBL" id="QIR15115.1"/>
    </source>
</evidence>
<dbReference type="AlphaFoldDB" id="A0A6G9QM25"/>
<evidence type="ECO:0000313" key="3">
    <source>
        <dbReference type="Proteomes" id="UP000502608"/>
    </source>
</evidence>
<keyword evidence="3" id="KW-1185">Reference proteome</keyword>
<dbReference type="InterPro" id="IPR001173">
    <property type="entry name" value="Glyco_trans_2-like"/>
</dbReference>
<dbReference type="InterPro" id="IPR029044">
    <property type="entry name" value="Nucleotide-diphossugar_trans"/>
</dbReference>
<proteinExistence type="predicted"/>
<reference evidence="2 3" key="1">
    <citation type="submission" date="2020-03" db="EMBL/GenBank/DDBJ databases">
        <title>Complete genome sequence of Shewanella sp.</title>
        <authorList>
            <person name="Kim Y.-S."/>
            <person name="Kim S.-J."/>
            <person name="Jung H.-K."/>
            <person name="Kim K.-H."/>
        </authorList>
    </citation>
    <scope>NUCLEOTIDE SEQUENCE [LARGE SCALE GENOMIC DNA]</scope>
    <source>
        <strain evidence="2 3">PN3F2</strain>
    </source>
</reference>
<evidence type="ECO:0000259" key="1">
    <source>
        <dbReference type="Pfam" id="PF00535"/>
    </source>
</evidence>
<dbReference type="Pfam" id="PF00535">
    <property type="entry name" value="Glycos_transf_2"/>
    <property type="match status" value="1"/>
</dbReference>
<dbReference type="GO" id="GO:0016740">
    <property type="term" value="F:transferase activity"/>
    <property type="evidence" value="ECO:0007669"/>
    <property type="project" value="UniProtKB-KW"/>
</dbReference>
<dbReference type="SUPFAM" id="SSF53448">
    <property type="entry name" value="Nucleotide-diphospho-sugar transferases"/>
    <property type="match status" value="1"/>
</dbReference>
<feature type="domain" description="Glycosyltransferase 2-like" evidence="1">
    <location>
        <begin position="3"/>
        <end position="91"/>
    </location>
</feature>
<dbReference type="PANTHER" id="PTHR43685:SF2">
    <property type="entry name" value="GLYCOSYLTRANSFERASE 2-LIKE DOMAIN-CONTAINING PROTEIN"/>
    <property type="match status" value="1"/>
</dbReference>
<keyword evidence="2" id="KW-0808">Transferase</keyword>
<protein>
    <submittedName>
        <fullName evidence="2">Glycosyltransferase</fullName>
    </submittedName>
</protein>
<dbReference type="Proteomes" id="UP000502608">
    <property type="component" value="Chromosome"/>
</dbReference>
<accession>A0A6G9QM25</accession>
<dbReference type="KEGG" id="saes:HBH39_11990"/>
<gene>
    <name evidence="2" type="ORF">HBH39_11990</name>
</gene>
<dbReference type="Gene3D" id="3.90.550.10">
    <property type="entry name" value="Spore Coat Polysaccharide Biosynthesis Protein SpsA, Chain A"/>
    <property type="match status" value="1"/>
</dbReference>
<dbReference type="EMBL" id="CP050313">
    <property type="protein sequence ID" value="QIR15115.1"/>
    <property type="molecule type" value="Genomic_DNA"/>
</dbReference>
<organism evidence="2 3">
    <name type="scientific">Shewanella aestuarii</name>
    <dbReference type="NCBI Taxonomy" id="1028752"/>
    <lineage>
        <taxon>Bacteria</taxon>
        <taxon>Pseudomonadati</taxon>
        <taxon>Pseudomonadota</taxon>
        <taxon>Gammaproteobacteria</taxon>
        <taxon>Alteromonadales</taxon>
        <taxon>Shewanellaceae</taxon>
        <taxon>Shewanella</taxon>
    </lineage>
</organism>
<sequence length="284" mass="32885">MIYLKAAIESVLNQTSNSWKLILVDGNELPSNEVKSYIDSINNPNIHYVINSGDRSIAGNWNYCLQVVDTDLVTLLHDDDYLACNYVEEMHILSSQYPDAAAFFSNVKTINSQGKTCLTVADFVKTLFRPNKVHLDLFGDNGLASLLLANHIFCPTLCYRFSKLPEGLFDTRWKMVVDFDLYWRILKEGHHLIGTSHKLYVYRRHAENQTSKLTQSMVRFEEERDLYNEISCSIDPIKWPKAVKAANSKLMIKLHVMFKLLTSIFTLDFVYAKSLFKFFLLMWR</sequence>
<dbReference type="PANTHER" id="PTHR43685">
    <property type="entry name" value="GLYCOSYLTRANSFERASE"/>
    <property type="match status" value="1"/>
</dbReference>